<feature type="transmembrane region" description="Helical" evidence="1">
    <location>
        <begin position="53"/>
        <end position="70"/>
    </location>
</feature>
<dbReference type="GO" id="GO:0005886">
    <property type="term" value="C:plasma membrane"/>
    <property type="evidence" value="ECO:0007669"/>
    <property type="project" value="TreeGrafter"/>
</dbReference>
<organism evidence="2 3">
    <name type="scientific">Bordetella genomosp. 7</name>
    <dbReference type="NCBI Taxonomy" id="1416805"/>
    <lineage>
        <taxon>Bacteria</taxon>
        <taxon>Pseudomonadati</taxon>
        <taxon>Pseudomonadota</taxon>
        <taxon>Betaproteobacteria</taxon>
        <taxon>Burkholderiales</taxon>
        <taxon>Alcaligenaceae</taxon>
        <taxon>Bordetella</taxon>
    </lineage>
</organism>
<dbReference type="PANTHER" id="PTHR23537">
    <property type="match status" value="1"/>
</dbReference>
<dbReference type="RefSeq" id="WP_094796834.1">
    <property type="nucleotide sequence ID" value="NZ_NEVK01000006.1"/>
</dbReference>
<keyword evidence="1" id="KW-0812">Transmembrane</keyword>
<dbReference type="Gene3D" id="1.20.1250.20">
    <property type="entry name" value="MFS general substrate transporter like domains"/>
    <property type="match status" value="2"/>
</dbReference>
<dbReference type="SUPFAM" id="SSF103473">
    <property type="entry name" value="MFS general substrate transporter"/>
    <property type="match status" value="1"/>
</dbReference>
<feature type="transmembrane region" description="Helical" evidence="1">
    <location>
        <begin position="14"/>
        <end position="33"/>
    </location>
</feature>
<feature type="transmembrane region" description="Helical" evidence="1">
    <location>
        <begin position="108"/>
        <end position="127"/>
    </location>
</feature>
<dbReference type="Pfam" id="PF06779">
    <property type="entry name" value="MFS_4"/>
    <property type="match status" value="1"/>
</dbReference>
<name>A0A261QYB1_9BORD</name>
<dbReference type="Proteomes" id="UP000216947">
    <property type="component" value="Unassembled WGS sequence"/>
</dbReference>
<feature type="transmembrane region" description="Helical" evidence="1">
    <location>
        <begin position="249"/>
        <end position="269"/>
    </location>
</feature>
<evidence type="ECO:0000313" key="3">
    <source>
        <dbReference type="Proteomes" id="UP000216947"/>
    </source>
</evidence>
<feature type="transmembrane region" description="Helical" evidence="1">
    <location>
        <begin position="211"/>
        <end position="229"/>
    </location>
</feature>
<feature type="transmembrane region" description="Helical" evidence="1">
    <location>
        <begin position="167"/>
        <end position="185"/>
    </location>
</feature>
<reference evidence="3" key="1">
    <citation type="submission" date="2017-05" db="EMBL/GenBank/DDBJ databases">
        <title>Complete and WGS of Bordetella genogroups.</title>
        <authorList>
            <person name="Spilker T."/>
            <person name="Lipuma J."/>
        </authorList>
    </citation>
    <scope>NUCLEOTIDE SEQUENCE [LARGE SCALE GENOMIC DNA]</scope>
    <source>
        <strain evidence="3">AU18089</strain>
    </source>
</reference>
<evidence type="ECO:0000313" key="2">
    <source>
        <dbReference type="EMBL" id="OZI17726.1"/>
    </source>
</evidence>
<dbReference type="InterPro" id="IPR036259">
    <property type="entry name" value="MFS_trans_sf"/>
</dbReference>
<feature type="transmembrane region" description="Helical" evidence="1">
    <location>
        <begin position="276"/>
        <end position="294"/>
    </location>
</feature>
<comment type="caution">
    <text evidence="2">The sequence shown here is derived from an EMBL/GenBank/DDBJ whole genome shotgun (WGS) entry which is preliminary data.</text>
</comment>
<evidence type="ECO:0000256" key="1">
    <source>
        <dbReference type="SAM" id="Phobius"/>
    </source>
</evidence>
<feature type="transmembrane region" description="Helical" evidence="1">
    <location>
        <begin position="331"/>
        <end position="352"/>
    </location>
</feature>
<protein>
    <submittedName>
        <fullName evidence="2">Uncharacterized protein</fullName>
    </submittedName>
</protein>
<keyword evidence="1" id="KW-1133">Transmembrane helix</keyword>
<feature type="transmembrane region" description="Helical" evidence="1">
    <location>
        <begin position="82"/>
        <end position="102"/>
    </location>
</feature>
<feature type="transmembrane region" description="Helical" evidence="1">
    <location>
        <begin position="300"/>
        <end position="319"/>
    </location>
</feature>
<gene>
    <name evidence="2" type="ORF">CAL19_11455</name>
</gene>
<proteinExistence type="predicted"/>
<dbReference type="InterPro" id="IPR010645">
    <property type="entry name" value="MFS_4"/>
</dbReference>
<sequence length="394" mass="40356">MATSPATPSSKQGIALRGLVALAVAMGIGRFAFTPQLPVMQADLGLSLHAAGWLAGANYLGYLVGAVLAGRSGACAARLMRWGLALVVAGTAAMAVSGPLVWWLAMRFIAGAASAWVLVGTASVVLARLAEFDGARLDGVVFAGVGAGIALAGLVCHAGLLAGMRSAGLWMALAVLALAGVSFVWSGGQPAVATEAGAAPHAHPASGNARGAWRLVLCYGLFGFGYILPATYLPSQARALLDDPALFGWVWPIFGLAAALSTLAVTVLARWPRKHAWAAAQLIMAAGVLLPILVPGLFGLALAALCVGGTFMLITLLGLQEVRHRLGPTAREWLAAMTAAFAVGQLAGPLIANALMGAGWPFNAALWLAAAALVVSSGLLVFTHHEDRIIRRKE</sequence>
<dbReference type="AlphaFoldDB" id="A0A261QYB1"/>
<feature type="transmembrane region" description="Helical" evidence="1">
    <location>
        <begin position="364"/>
        <end position="383"/>
    </location>
</feature>
<keyword evidence="3" id="KW-1185">Reference proteome</keyword>
<dbReference type="PANTHER" id="PTHR23537:SF1">
    <property type="entry name" value="SUGAR TRANSPORTER"/>
    <property type="match status" value="1"/>
</dbReference>
<feature type="transmembrane region" description="Helical" evidence="1">
    <location>
        <begin position="139"/>
        <end position="161"/>
    </location>
</feature>
<keyword evidence="1" id="KW-0472">Membrane</keyword>
<dbReference type="EMBL" id="NEVK01000006">
    <property type="protein sequence ID" value="OZI17726.1"/>
    <property type="molecule type" value="Genomic_DNA"/>
</dbReference>
<accession>A0A261QYB1</accession>